<comment type="catalytic activity">
    <reaction evidence="13">
        <text>Ni(2+)(out) + ATP + H2O = Ni(2+)(in) + ADP + phosphate + H(+)</text>
        <dbReference type="Rhea" id="RHEA:15557"/>
        <dbReference type="ChEBI" id="CHEBI:15377"/>
        <dbReference type="ChEBI" id="CHEBI:15378"/>
        <dbReference type="ChEBI" id="CHEBI:30616"/>
        <dbReference type="ChEBI" id="CHEBI:43474"/>
        <dbReference type="ChEBI" id="CHEBI:49786"/>
        <dbReference type="ChEBI" id="CHEBI:456216"/>
        <dbReference type="EC" id="7.2.2.11"/>
    </reaction>
    <physiologicalReaction direction="left-to-right" evidence="13">
        <dbReference type="Rhea" id="RHEA:15558"/>
    </physiologicalReaction>
</comment>
<name>A0ABW5DDB3_9HYPH</name>
<keyword evidence="16" id="KW-1185">Reference proteome</keyword>
<evidence type="ECO:0000259" key="14">
    <source>
        <dbReference type="PROSITE" id="PS50893"/>
    </source>
</evidence>
<keyword evidence="6 15" id="KW-0067">ATP-binding</keyword>
<dbReference type="SMART" id="SM00382">
    <property type="entry name" value="AAA"/>
    <property type="match status" value="1"/>
</dbReference>
<dbReference type="PANTHER" id="PTHR43297:SF13">
    <property type="entry name" value="NICKEL ABC TRANSPORTER, ATP-BINDING PROTEIN"/>
    <property type="match status" value="1"/>
</dbReference>
<dbReference type="InterPro" id="IPR027417">
    <property type="entry name" value="P-loop_NTPase"/>
</dbReference>
<dbReference type="RefSeq" id="WP_345097814.1">
    <property type="nucleotide sequence ID" value="NZ_BAABGS010000009.1"/>
</dbReference>
<dbReference type="Gene3D" id="3.40.50.300">
    <property type="entry name" value="P-loop containing nucleotide triphosphate hydrolases"/>
    <property type="match status" value="1"/>
</dbReference>
<dbReference type="InterPro" id="IPR003439">
    <property type="entry name" value="ABC_transporter-like_ATP-bd"/>
</dbReference>
<keyword evidence="9" id="KW-0472">Membrane</keyword>
<evidence type="ECO:0000256" key="7">
    <source>
        <dbReference type="ARBA" id="ARBA00022967"/>
    </source>
</evidence>
<evidence type="ECO:0000256" key="11">
    <source>
        <dbReference type="ARBA" id="ARBA00039098"/>
    </source>
</evidence>
<proteinExistence type="inferred from homology"/>
<reference evidence="16" key="1">
    <citation type="journal article" date="2019" name="Int. J. Syst. Evol. Microbiol.">
        <title>The Global Catalogue of Microorganisms (GCM) 10K type strain sequencing project: providing services to taxonomists for standard genome sequencing and annotation.</title>
        <authorList>
            <consortium name="The Broad Institute Genomics Platform"/>
            <consortium name="The Broad Institute Genome Sequencing Center for Infectious Disease"/>
            <person name="Wu L."/>
            <person name="Ma J."/>
        </authorList>
    </citation>
    <scope>NUCLEOTIDE SEQUENCE [LARGE SCALE GENOMIC DNA]</scope>
    <source>
        <strain evidence="16">KCTC 23707</strain>
    </source>
</reference>
<evidence type="ECO:0000256" key="13">
    <source>
        <dbReference type="ARBA" id="ARBA00048610"/>
    </source>
</evidence>
<dbReference type="EC" id="7.2.2.11" evidence="11"/>
<evidence type="ECO:0000256" key="1">
    <source>
        <dbReference type="ARBA" id="ARBA00004417"/>
    </source>
</evidence>
<accession>A0ABW5DDB3</accession>
<evidence type="ECO:0000256" key="6">
    <source>
        <dbReference type="ARBA" id="ARBA00022840"/>
    </source>
</evidence>
<evidence type="ECO:0000256" key="5">
    <source>
        <dbReference type="ARBA" id="ARBA00022741"/>
    </source>
</evidence>
<evidence type="ECO:0000256" key="10">
    <source>
        <dbReference type="ARBA" id="ARBA00038669"/>
    </source>
</evidence>
<gene>
    <name evidence="15" type="ORF">ACFSMZ_02560</name>
</gene>
<evidence type="ECO:0000256" key="4">
    <source>
        <dbReference type="ARBA" id="ARBA00022475"/>
    </source>
</evidence>
<dbReference type="PROSITE" id="PS00211">
    <property type="entry name" value="ABC_TRANSPORTER_1"/>
    <property type="match status" value="1"/>
</dbReference>
<keyword evidence="4" id="KW-1003">Cell membrane</keyword>
<evidence type="ECO:0000256" key="9">
    <source>
        <dbReference type="ARBA" id="ARBA00023136"/>
    </source>
</evidence>
<dbReference type="Pfam" id="PF00005">
    <property type="entry name" value="ABC_tran"/>
    <property type="match status" value="1"/>
</dbReference>
<keyword evidence="7" id="KW-1278">Translocase</keyword>
<dbReference type="Proteomes" id="UP001597373">
    <property type="component" value="Unassembled WGS sequence"/>
</dbReference>
<dbReference type="PROSITE" id="PS50893">
    <property type="entry name" value="ABC_TRANSPORTER_2"/>
    <property type="match status" value="1"/>
</dbReference>
<keyword evidence="3" id="KW-0813">Transport</keyword>
<dbReference type="InterPro" id="IPR003593">
    <property type="entry name" value="AAA+_ATPase"/>
</dbReference>
<evidence type="ECO:0000256" key="12">
    <source>
        <dbReference type="ARBA" id="ARBA00044143"/>
    </source>
</evidence>
<comment type="similarity">
    <text evidence="2">Belongs to the ABC transporter superfamily.</text>
</comment>
<evidence type="ECO:0000256" key="8">
    <source>
        <dbReference type="ARBA" id="ARBA00023065"/>
    </source>
</evidence>
<dbReference type="CDD" id="cd03257">
    <property type="entry name" value="ABC_NikE_OppD_transporters"/>
    <property type="match status" value="1"/>
</dbReference>
<keyword evidence="5" id="KW-0547">Nucleotide-binding</keyword>
<dbReference type="PANTHER" id="PTHR43297">
    <property type="entry name" value="OLIGOPEPTIDE TRANSPORT ATP-BINDING PROTEIN APPD"/>
    <property type="match status" value="1"/>
</dbReference>
<evidence type="ECO:0000313" key="16">
    <source>
        <dbReference type="Proteomes" id="UP001597373"/>
    </source>
</evidence>
<dbReference type="InterPro" id="IPR050388">
    <property type="entry name" value="ABC_Ni/Peptide_Import"/>
</dbReference>
<evidence type="ECO:0000256" key="2">
    <source>
        <dbReference type="ARBA" id="ARBA00005417"/>
    </source>
</evidence>
<dbReference type="SUPFAM" id="SSF52540">
    <property type="entry name" value="P-loop containing nucleoside triphosphate hydrolases"/>
    <property type="match status" value="1"/>
</dbReference>
<dbReference type="EMBL" id="JBHUIR010000010">
    <property type="protein sequence ID" value="MFD2258650.1"/>
    <property type="molecule type" value="Genomic_DNA"/>
</dbReference>
<comment type="subunit">
    <text evidence="10">The complex is composed of two ATP-binding proteins (NikD and NikE), two transmembrane proteins (NikB and NikC) and a solute-binding protein (NikA).</text>
</comment>
<evidence type="ECO:0000313" key="15">
    <source>
        <dbReference type="EMBL" id="MFD2258650.1"/>
    </source>
</evidence>
<dbReference type="GO" id="GO:0005524">
    <property type="term" value="F:ATP binding"/>
    <property type="evidence" value="ECO:0007669"/>
    <property type="project" value="UniProtKB-KW"/>
</dbReference>
<evidence type="ECO:0000256" key="3">
    <source>
        <dbReference type="ARBA" id="ARBA00022448"/>
    </source>
</evidence>
<protein>
    <recommendedName>
        <fullName evidence="12">Nickel import system ATP-binding protein NikD</fullName>
        <ecNumber evidence="11">7.2.2.11</ecNumber>
    </recommendedName>
</protein>
<organism evidence="15 16">
    <name type="scientific">Chelativorans composti</name>
    <dbReference type="NCBI Taxonomy" id="768533"/>
    <lineage>
        <taxon>Bacteria</taxon>
        <taxon>Pseudomonadati</taxon>
        <taxon>Pseudomonadota</taxon>
        <taxon>Alphaproteobacteria</taxon>
        <taxon>Hyphomicrobiales</taxon>
        <taxon>Phyllobacteriaceae</taxon>
        <taxon>Chelativorans</taxon>
    </lineage>
</organism>
<dbReference type="InterPro" id="IPR017871">
    <property type="entry name" value="ABC_transporter-like_CS"/>
</dbReference>
<sequence length="261" mass="28027">MTALLKLEGYTLTYPRQTEPALIDISLELAAGEKLAVIGESGSGKSTLARAVACLNPRGTCESGTISWPSLGRSAQAGSDFGMVFQDPGSNLNPVLRIGEQVAEAAREHLDLSWKEAEAVALDLLKKVQIPQPEAALRAYPHQFSGGQRQRIAIAAAIAARPRLLIADEATSALDTLVQAEIVRLIETLVTTEKMTLMFITHDIALASQLADRIAVMHRGRLVEIGPAEEIVANPRDPYTRHLLDTHIDLDDAPRISGGAA</sequence>
<feature type="domain" description="ABC transporter" evidence="14">
    <location>
        <begin position="5"/>
        <end position="244"/>
    </location>
</feature>
<keyword evidence="8" id="KW-0406">Ion transport</keyword>
<comment type="caution">
    <text evidence="15">The sequence shown here is derived from an EMBL/GenBank/DDBJ whole genome shotgun (WGS) entry which is preliminary data.</text>
</comment>
<comment type="subcellular location">
    <subcellularLocation>
        <location evidence="1">Cell inner membrane</location>
        <topology evidence="1">Peripheral membrane protein</topology>
    </subcellularLocation>
</comment>